<organism evidence="1 2">
    <name type="scientific">Roseateles flavus</name>
    <dbReference type="NCBI Taxonomy" id="3149041"/>
    <lineage>
        <taxon>Bacteria</taxon>
        <taxon>Pseudomonadati</taxon>
        <taxon>Pseudomonadota</taxon>
        <taxon>Betaproteobacteria</taxon>
        <taxon>Burkholderiales</taxon>
        <taxon>Sphaerotilaceae</taxon>
        <taxon>Roseateles</taxon>
    </lineage>
</organism>
<comment type="caution">
    <text evidence="1">The sequence shown here is derived from an EMBL/GenBank/DDBJ whole genome shotgun (WGS) entry which is preliminary data.</text>
</comment>
<sequence length="175" mass="18824">MLDQSYQKTDAGRAEMKVRQLVNARATRNLLLVIDASKSARQWLGLVQGSTEADVQQLLDLGLIRAAGAAPAAAPSASAPAPAPVPVPSPAAPVAAPAVAAVGEPQLDYEQLYAYLTRHAKQYLGLMKGYKVVLEVERCSGLPELQDYARRFVEMVREAQGDDLAEQVKRAMGMH</sequence>
<dbReference type="RefSeq" id="WP_347611589.1">
    <property type="nucleotide sequence ID" value="NZ_JBDPZC010000008.1"/>
</dbReference>
<evidence type="ECO:0000313" key="2">
    <source>
        <dbReference type="Proteomes" id="UP001462640"/>
    </source>
</evidence>
<accession>A0ABV0GHK1</accession>
<dbReference type="EMBL" id="JBDPZC010000008">
    <property type="protein sequence ID" value="MEO3714497.1"/>
    <property type="molecule type" value="Genomic_DNA"/>
</dbReference>
<name>A0ABV0GHK1_9BURK</name>
<gene>
    <name evidence="1" type="ORF">ABDJ40_17150</name>
</gene>
<evidence type="ECO:0008006" key="3">
    <source>
        <dbReference type="Google" id="ProtNLM"/>
    </source>
</evidence>
<evidence type="ECO:0000313" key="1">
    <source>
        <dbReference type="EMBL" id="MEO3714497.1"/>
    </source>
</evidence>
<dbReference type="Proteomes" id="UP001462640">
    <property type="component" value="Unassembled WGS sequence"/>
</dbReference>
<keyword evidence="2" id="KW-1185">Reference proteome</keyword>
<protein>
    <recommendedName>
        <fullName evidence="3">Proline-rich protein</fullName>
    </recommendedName>
</protein>
<proteinExistence type="predicted"/>
<reference evidence="1 2" key="1">
    <citation type="submission" date="2024-05" db="EMBL/GenBank/DDBJ databases">
        <title>Roseateles sp. 2.12 16S ribosomal RNA gene Genome sequencing and assembly.</title>
        <authorList>
            <person name="Woo H."/>
        </authorList>
    </citation>
    <scope>NUCLEOTIDE SEQUENCE [LARGE SCALE GENOMIC DNA]</scope>
    <source>
        <strain evidence="1 2">2.12</strain>
    </source>
</reference>